<keyword evidence="4" id="KW-1185">Reference proteome</keyword>
<name>A0AAE0II98_9PEZI</name>
<reference evidence="3" key="2">
    <citation type="submission" date="2023-06" db="EMBL/GenBank/DDBJ databases">
        <authorList>
            <consortium name="Lawrence Berkeley National Laboratory"/>
            <person name="Haridas S."/>
            <person name="Hensen N."/>
            <person name="Bonometti L."/>
            <person name="Westerberg I."/>
            <person name="Brannstrom I.O."/>
            <person name="Guillou S."/>
            <person name="Cros-Aarteil S."/>
            <person name="Calhoun S."/>
            <person name="Kuo A."/>
            <person name="Mondo S."/>
            <person name="Pangilinan J."/>
            <person name="Riley R."/>
            <person name="Labutti K."/>
            <person name="Andreopoulos B."/>
            <person name="Lipzen A."/>
            <person name="Chen C."/>
            <person name="Yanf M."/>
            <person name="Daum C."/>
            <person name="Ng V."/>
            <person name="Clum A."/>
            <person name="Steindorff A."/>
            <person name="Ohm R."/>
            <person name="Martin F."/>
            <person name="Silar P."/>
            <person name="Natvig D."/>
            <person name="Lalanne C."/>
            <person name="Gautier V."/>
            <person name="Ament-Velasquez S.L."/>
            <person name="Kruys A."/>
            <person name="Hutchinson M.I."/>
            <person name="Powell A.J."/>
            <person name="Barry K."/>
            <person name="Miller A.N."/>
            <person name="Grigoriev I.V."/>
            <person name="Debuchy R."/>
            <person name="Gladieux P."/>
            <person name="Thoren M.H."/>
            <person name="Johannesson H."/>
        </authorList>
    </citation>
    <scope>NUCLEOTIDE SEQUENCE</scope>
    <source>
        <strain evidence="3">CBS 118394</strain>
    </source>
</reference>
<dbReference type="Pfam" id="PF26113">
    <property type="entry name" value="GH16_XgeA"/>
    <property type="match status" value="1"/>
</dbReference>
<protein>
    <submittedName>
        <fullName evidence="3">Concanavalin A-like lectin/glucanase</fullName>
    </submittedName>
</protein>
<evidence type="ECO:0000259" key="2">
    <source>
        <dbReference type="PROSITE" id="PS51762"/>
    </source>
</evidence>
<dbReference type="InterPro" id="IPR013320">
    <property type="entry name" value="ConA-like_dom_sf"/>
</dbReference>
<reference evidence="3" key="1">
    <citation type="journal article" date="2023" name="Mol. Phylogenet. Evol.">
        <title>Genome-scale phylogeny and comparative genomics of the fungal order Sordariales.</title>
        <authorList>
            <person name="Hensen N."/>
            <person name="Bonometti L."/>
            <person name="Westerberg I."/>
            <person name="Brannstrom I.O."/>
            <person name="Guillou S."/>
            <person name="Cros-Aarteil S."/>
            <person name="Calhoun S."/>
            <person name="Haridas S."/>
            <person name="Kuo A."/>
            <person name="Mondo S."/>
            <person name="Pangilinan J."/>
            <person name="Riley R."/>
            <person name="LaButti K."/>
            <person name="Andreopoulos B."/>
            <person name="Lipzen A."/>
            <person name="Chen C."/>
            <person name="Yan M."/>
            <person name="Daum C."/>
            <person name="Ng V."/>
            <person name="Clum A."/>
            <person name="Steindorff A."/>
            <person name="Ohm R.A."/>
            <person name="Martin F."/>
            <person name="Silar P."/>
            <person name="Natvig D.O."/>
            <person name="Lalanne C."/>
            <person name="Gautier V."/>
            <person name="Ament-Velasquez S.L."/>
            <person name="Kruys A."/>
            <person name="Hutchinson M.I."/>
            <person name="Powell A.J."/>
            <person name="Barry K."/>
            <person name="Miller A.N."/>
            <person name="Grigoriev I.V."/>
            <person name="Debuchy R."/>
            <person name="Gladieux P."/>
            <person name="Hiltunen Thoren M."/>
            <person name="Johannesson H."/>
        </authorList>
    </citation>
    <scope>NUCLEOTIDE SEQUENCE</scope>
    <source>
        <strain evidence="3">CBS 118394</strain>
    </source>
</reference>
<keyword evidence="1" id="KW-0732">Signal</keyword>
<dbReference type="InterPro" id="IPR050546">
    <property type="entry name" value="Glycosyl_Hydrlase_16"/>
</dbReference>
<dbReference type="PANTHER" id="PTHR10963">
    <property type="entry name" value="GLYCOSYL HYDROLASE-RELATED"/>
    <property type="match status" value="1"/>
</dbReference>
<feature type="non-terminal residue" evidence="3">
    <location>
        <position position="327"/>
    </location>
</feature>
<dbReference type="SUPFAM" id="SSF49899">
    <property type="entry name" value="Concanavalin A-like lectins/glucanases"/>
    <property type="match status" value="1"/>
</dbReference>
<sequence length="327" mass="35718">MAPSFTKLGAAALACAVGVSAAAESYLLSDSYNSENFFSQWDYFVSNFETGEVDPTHGFVNYQSASEAKRLGLTAVQGEEVFIGVDHATNGTGLGRSSVRIESKNRYNSGLFIAKFTHLPKPTCGAWPAFWMYGPNWPAGGEVDIYEMWNHATANLITLHTGDPDEVGVCTVDQTEFSAFVETSNCDNEALGQFSNQGCGAREYNGQWGSETGGVYATEWQEDVIRVWSWPHNGEPADIVEGKPDPSTWGKPHFSVDDSSCAIKTAFHDMRLVMDITFCGDAAGNPGIWGQTCATSTGEAVCADYVDKNPDDFKDVFWKISYINVYQ</sequence>
<accession>A0AAE0II98</accession>
<evidence type="ECO:0000313" key="3">
    <source>
        <dbReference type="EMBL" id="KAK3325448.1"/>
    </source>
</evidence>
<dbReference type="InterPro" id="IPR000757">
    <property type="entry name" value="Beta-glucanase-like"/>
</dbReference>
<dbReference type="EMBL" id="JAUEDM010000002">
    <property type="protein sequence ID" value="KAK3325448.1"/>
    <property type="molecule type" value="Genomic_DNA"/>
</dbReference>
<dbReference type="AlphaFoldDB" id="A0AAE0II98"/>
<dbReference type="Gene3D" id="2.60.120.200">
    <property type="match status" value="1"/>
</dbReference>
<proteinExistence type="predicted"/>
<feature type="chain" id="PRO_5041989376" evidence="1">
    <location>
        <begin position="22"/>
        <end position="327"/>
    </location>
</feature>
<feature type="signal peptide" evidence="1">
    <location>
        <begin position="1"/>
        <end position="21"/>
    </location>
</feature>
<dbReference type="CDD" id="cd02181">
    <property type="entry name" value="GH16_fungal_Lam16A_glucanase"/>
    <property type="match status" value="1"/>
</dbReference>
<evidence type="ECO:0000256" key="1">
    <source>
        <dbReference type="SAM" id="SignalP"/>
    </source>
</evidence>
<dbReference type="PROSITE" id="PS51762">
    <property type="entry name" value="GH16_2"/>
    <property type="match status" value="1"/>
</dbReference>
<organism evidence="3 4">
    <name type="scientific">Apodospora peruviana</name>
    <dbReference type="NCBI Taxonomy" id="516989"/>
    <lineage>
        <taxon>Eukaryota</taxon>
        <taxon>Fungi</taxon>
        <taxon>Dikarya</taxon>
        <taxon>Ascomycota</taxon>
        <taxon>Pezizomycotina</taxon>
        <taxon>Sordariomycetes</taxon>
        <taxon>Sordariomycetidae</taxon>
        <taxon>Sordariales</taxon>
        <taxon>Lasiosphaeriaceae</taxon>
        <taxon>Apodospora</taxon>
    </lineage>
</organism>
<dbReference type="GO" id="GO:0009251">
    <property type="term" value="P:glucan catabolic process"/>
    <property type="evidence" value="ECO:0007669"/>
    <property type="project" value="TreeGrafter"/>
</dbReference>
<dbReference type="GO" id="GO:0004553">
    <property type="term" value="F:hydrolase activity, hydrolyzing O-glycosyl compounds"/>
    <property type="evidence" value="ECO:0007669"/>
    <property type="project" value="InterPro"/>
</dbReference>
<evidence type="ECO:0000313" key="4">
    <source>
        <dbReference type="Proteomes" id="UP001283341"/>
    </source>
</evidence>
<gene>
    <name evidence="3" type="ORF">B0H66DRAFT_471873</name>
</gene>
<feature type="domain" description="GH16" evidence="2">
    <location>
        <begin position="19"/>
        <end position="327"/>
    </location>
</feature>
<dbReference type="PANTHER" id="PTHR10963:SF24">
    <property type="entry name" value="GLYCOSIDASE C21B10.07-RELATED"/>
    <property type="match status" value="1"/>
</dbReference>
<comment type="caution">
    <text evidence="3">The sequence shown here is derived from an EMBL/GenBank/DDBJ whole genome shotgun (WGS) entry which is preliminary data.</text>
</comment>
<dbReference type="Proteomes" id="UP001283341">
    <property type="component" value="Unassembled WGS sequence"/>
</dbReference>